<keyword evidence="12" id="KW-0418">Kinase</keyword>
<dbReference type="PROSITE" id="PS00742">
    <property type="entry name" value="PEP_ENZYMES_2"/>
    <property type="match status" value="1"/>
</dbReference>
<dbReference type="InterPro" id="IPR015813">
    <property type="entry name" value="Pyrv/PenolPyrv_kinase-like_dom"/>
</dbReference>
<organism evidence="15 16">
    <name type="scientific">Ectopseudomonas oleovorans</name>
    <name type="common">Pseudomonas oleovorans</name>
    <dbReference type="NCBI Taxonomy" id="301"/>
    <lineage>
        <taxon>Bacteria</taxon>
        <taxon>Pseudomonadati</taxon>
        <taxon>Pseudomonadota</taxon>
        <taxon>Gammaproteobacteria</taxon>
        <taxon>Pseudomonadales</taxon>
        <taxon>Pseudomonadaceae</taxon>
        <taxon>Ectopseudomonas</taxon>
    </lineage>
</organism>
<dbReference type="GO" id="GO:0016301">
    <property type="term" value="F:kinase activity"/>
    <property type="evidence" value="ECO:0007669"/>
    <property type="project" value="UniProtKB-KW"/>
</dbReference>
<dbReference type="InterPro" id="IPR000121">
    <property type="entry name" value="PEP_util_C"/>
</dbReference>
<evidence type="ECO:0000256" key="2">
    <source>
        <dbReference type="ARBA" id="ARBA00001946"/>
    </source>
</evidence>
<dbReference type="Proteomes" id="UP001159292">
    <property type="component" value="Unassembled WGS sequence"/>
</dbReference>
<keyword evidence="7" id="KW-0963">Cytoplasm</keyword>
<evidence type="ECO:0000256" key="4">
    <source>
        <dbReference type="ARBA" id="ARBA00007837"/>
    </source>
</evidence>
<dbReference type="InterPro" id="IPR003018">
    <property type="entry name" value="GAF"/>
</dbReference>
<comment type="caution">
    <text evidence="15">The sequence shown here is derived from an EMBL/GenBank/DDBJ whole genome shotgun (WGS) entry which is preliminary data.</text>
</comment>
<keyword evidence="8" id="KW-0762">Sugar transport</keyword>
<dbReference type="InterPro" id="IPR040442">
    <property type="entry name" value="Pyrv_kinase-like_dom_sf"/>
</dbReference>
<name>A0AB35L020_ECTOL</name>
<dbReference type="InterPro" id="IPR050499">
    <property type="entry name" value="PEP-utilizing_PTS_enzyme"/>
</dbReference>
<dbReference type="GO" id="GO:0005737">
    <property type="term" value="C:cytoplasm"/>
    <property type="evidence" value="ECO:0007669"/>
    <property type="project" value="UniProtKB-SubCell"/>
</dbReference>
<dbReference type="SUPFAM" id="SSF52009">
    <property type="entry name" value="Phosphohistidine domain"/>
    <property type="match status" value="1"/>
</dbReference>
<evidence type="ECO:0000313" key="16">
    <source>
        <dbReference type="Proteomes" id="UP001159292"/>
    </source>
</evidence>
<dbReference type="SMART" id="SM00065">
    <property type="entry name" value="GAF"/>
    <property type="match status" value="1"/>
</dbReference>
<dbReference type="InterPro" id="IPR008731">
    <property type="entry name" value="PTS_EIN"/>
</dbReference>
<dbReference type="NCBIfam" id="TIGR01417">
    <property type="entry name" value="PTS_I_fam"/>
    <property type="match status" value="1"/>
</dbReference>
<dbReference type="PANTHER" id="PTHR46244">
    <property type="entry name" value="PHOSPHOENOLPYRUVATE-PROTEIN PHOSPHOTRANSFERASE"/>
    <property type="match status" value="1"/>
</dbReference>
<dbReference type="GO" id="GO:0046872">
    <property type="term" value="F:metal ion binding"/>
    <property type="evidence" value="ECO:0007669"/>
    <property type="project" value="UniProtKB-KW"/>
</dbReference>
<keyword evidence="9 15" id="KW-0808">Transferase</keyword>
<dbReference type="InterPro" id="IPR036637">
    <property type="entry name" value="Phosphohistidine_dom_sf"/>
</dbReference>
<evidence type="ECO:0000256" key="9">
    <source>
        <dbReference type="ARBA" id="ARBA00022679"/>
    </source>
</evidence>
<dbReference type="SUPFAM" id="SSF51621">
    <property type="entry name" value="Phosphoenolpyruvate/pyruvate domain"/>
    <property type="match status" value="1"/>
</dbReference>
<dbReference type="Gene3D" id="3.20.20.60">
    <property type="entry name" value="Phosphoenolpyruvate-binding domains"/>
    <property type="match status" value="1"/>
</dbReference>
<comment type="cofactor">
    <cofactor evidence="2">
        <name>Mg(2+)</name>
        <dbReference type="ChEBI" id="CHEBI:18420"/>
    </cofactor>
</comment>
<comment type="catalytic activity">
    <reaction evidence="1">
        <text>L-histidyl-[protein] + phosphoenolpyruvate = N(pros)-phospho-L-histidyl-[protein] + pyruvate</text>
        <dbReference type="Rhea" id="RHEA:23880"/>
        <dbReference type="Rhea" id="RHEA-COMP:9745"/>
        <dbReference type="Rhea" id="RHEA-COMP:9746"/>
        <dbReference type="ChEBI" id="CHEBI:15361"/>
        <dbReference type="ChEBI" id="CHEBI:29979"/>
        <dbReference type="ChEBI" id="CHEBI:58702"/>
        <dbReference type="ChEBI" id="CHEBI:64837"/>
        <dbReference type="EC" id="2.7.3.9"/>
    </reaction>
</comment>
<dbReference type="SUPFAM" id="SSF47831">
    <property type="entry name" value="Enzyme I of the PEP:sugar phosphotransferase system HPr-binding (sub)domain"/>
    <property type="match status" value="1"/>
</dbReference>
<dbReference type="InterPro" id="IPR008279">
    <property type="entry name" value="PEP-util_enz_mobile_dom"/>
</dbReference>
<evidence type="ECO:0000256" key="5">
    <source>
        <dbReference type="ARBA" id="ARBA00012232"/>
    </source>
</evidence>
<dbReference type="PRINTS" id="PR01736">
    <property type="entry name" value="PHPHTRNFRASE"/>
</dbReference>
<evidence type="ECO:0000256" key="3">
    <source>
        <dbReference type="ARBA" id="ARBA00004496"/>
    </source>
</evidence>
<evidence type="ECO:0000256" key="7">
    <source>
        <dbReference type="ARBA" id="ARBA00022490"/>
    </source>
</evidence>
<evidence type="ECO:0000256" key="10">
    <source>
        <dbReference type="ARBA" id="ARBA00022683"/>
    </source>
</evidence>
<evidence type="ECO:0000256" key="1">
    <source>
        <dbReference type="ARBA" id="ARBA00000683"/>
    </source>
</evidence>
<feature type="domain" description="GAF" evidence="14">
    <location>
        <begin position="17"/>
        <end position="164"/>
    </location>
</feature>
<dbReference type="RefSeq" id="WP_206408874.1">
    <property type="nucleotide sequence ID" value="NZ_CP166923.2"/>
</dbReference>
<dbReference type="Pfam" id="PF02896">
    <property type="entry name" value="PEP-utilizers_C"/>
    <property type="match status" value="1"/>
</dbReference>
<accession>A0AB35L020</accession>
<comment type="similarity">
    <text evidence="4">Belongs to the PEP-utilizing enzyme family.</text>
</comment>
<gene>
    <name evidence="15" type="primary">ptsP</name>
    <name evidence="15" type="ORF">N7671_14200</name>
</gene>
<dbReference type="AlphaFoldDB" id="A0AB35L020"/>
<dbReference type="GO" id="GO:0008965">
    <property type="term" value="F:phosphoenolpyruvate-protein phosphotransferase activity"/>
    <property type="evidence" value="ECO:0007669"/>
    <property type="project" value="UniProtKB-EC"/>
</dbReference>
<dbReference type="Pfam" id="PF00391">
    <property type="entry name" value="PEP-utilizers"/>
    <property type="match status" value="1"/>
</dbReference>
<keyword evidence="11" id="KW-0479">Metal-binding</keyword>
<protein>
    <recommendedName>
        <fullName evidence="5">phosphoenolpyruvate--protein phosphotransferase</fullName>
        <ecNumber evidence="5">2.7.3.9</ecNumber>
    </recommendedName>
</protein>
<dbReference type="SUPFAM" id="SSF55781">
    <property type="entry name" value="GAF domain-like"/>
    <property type="match status" value="1"/>
</dbReference>
<dbReference type="NCBIfam" id="NF008283">
    <property type="entry name" value="PRK11061.1"/>
    <property type="match status" value="1"/>
</dbReference>
<dbReference type="Gene3D" id="1.10.274.10">
    <property type="entry name" value="PtsI, HPr-binding domain"/>
    <property type="match status" value="1"/>
</dbReference>
<dbReference type="Pfam" id="PF05524">
    <property type="entry name" value="PEP-utilisers_N"/>
    <property type="match status" value="1"/>
</dbReference>
<evidence type="ECO:0000256" key="11">
    <source>
        <dbReference type="ARBA" id="ARBA00022723"/>
    </source>
</evidence>
<evidence type="ECO:0000256" key="8">
    <source>
        <dbReference type="ARBA" id="ARBA00022597"/>
    </source>
</evidence>
<evidence type="ECO:0000256" key="13">
    <source>
        <dbReference type="ARBA" id="ARBA00022842"/>
    </source>
</evidence>
<dbReference type="PANTHER" id="PTHR46244:SF1">
    <property type="entry name" value="PHOSPHOENOLPYRUVATE-DEPENDENT PHOSPHOTRANSFERASE SYSTEM"/>
    <property type="match status" value="1"/>
</dbReference>
<keyword evidence="10" id="KW-0598">Phosphotransferase system</keyword>
<evidence type="ECO:0000313" key="15">
    <source>
        <dbReference type="EMBL" id="MDH0568359.1"/>
    </source>
</evidence>
<dbReference type="EC" id="2.7.3.9" evidence="5"/>
<proteinExistence type="inferred from homology"/>
<dbReference type="Pfam" id="PF01590">
    <property type="entry name" value="GAF"/>
    <property type="match status" value="1"/>
</dbReference>
<keyword evidence="13" id="KW-0460">Magnesium</keyword>
<comment type="subcellular location">
    <subcellularLocation>
        <location evidence="3">Cytoplasm</location>
    </subcellularLocation>
</comment>
<keyword evidence="6" id="KW-0813">Transport</keyword>
<evidence type="ECO:0000256" key="12">
    <source>
        <dbReference type="ARBA" id="ARBA00022777"/>
    </source>
</evidence>
<dbReference type="InterPro" id="IPR006318">
    <property type="entry name" value="PTS_EI-like"/>
</dbReference>
<sequence length="759" mass="83816">MLNTLRKIVQEVNAAKDLKAALTIIVQRVKEAMGSQVCSVYLLDPESNRFVLMATDGLNKRSIGKVSMAPSEGLVGLVGSREEPLNLEDAAGHPRYRYFAETGEERYASFLGAPIIHHRRVMGVLVVQQKERRQFDEGEEAFLVTMSAQLAGVIAHAEATGSIRGLGRQGKGVQEAKFVGVPGAPGAAVGTAVVVLPPADLNVVPDRSVDDIAAELELFDKALGWVREDMQELSEKLATQLRKEERALFDVYLMMLEDAALGNEVRKIIRTGQWAQGALRQVVLDHVKRFELMDDAYLRERASDVRDLGRRLLAYLQEERKTSLVYPDNTILVSEELSPAMLGEVPEGKLVGLISVTGSGNSHVAIFARAMGIPTVMGVVDLPYSKIDGIKLIVDGYHGEVFTNPSELLSKQYAEVVEEERQLTEGLDALRALPCETLDGHRMPLWVNTGLLADVARAQQRGAEGVGLYRTEVPFMVNERFPSEKEQLATYREQLQAFHPLPVTMRTLDIGGDKALSYFPIKEENPFLGWRGIRVTLDHPEIFLVQTRAMLKASEGLNNLRILLPMISGIQELEEALHLIHRAWGEVRDEGIDVPLPPIGMMIEIPAAVYQTRELARQVDFLSVGSNDLTQYLLAVDRNNPRVADLYDFLHPAVLQALQKVVNDAHLEGKPVSICGEMAGDPAAAVLLLAMGFDSLSMNATNLPKVKWLLRQITQSKARELLGQVMTMDNPHLIYSTLHLALRNLGLGRVINPASNIQA</sequence>
<evidence type="ECO:0000259" key="14">
    <source>
        <dbReference type="SMART" id="SM00065"/>
    </source>
</evidence>
<dbReference type="Gene3D" id="3.30.450.40">
    <property type="match status" value="1"/>
</dbReference>
<dbReference type="GO" id="GO:0009401">
    <property type="term" value="P:phosphoenolpyruvate-dependent sugar phosphotransferase system"/>
    <property type="evidence" value="ECO:0007669"/>
    <property type="project" value="UniProtKB-KW"/>
</dbReference>
<dbReference type="Gene3D" id="3.50.30.10">
    <property type="entry name" value="Phosphohistidine domain"/>
    <property type="match status" value="1"/>
</dbReference>
<reference evidence="15" key="1">
    <citation type="submission" date="2022-09" db="EMBL/GenBank/DDBJ databases">
        <title>Intensive care unit water sources are persistently colonized with multi-drug resistant bacteria and are the site of extensive horizontal gene transfer of antibiotic resistance genes.</title>
        <authorList>
            <person name="Diorio-Toth L."/>
        </authorList>
    </citation>
    <scope>NUCLEOTIDE SEQUENCE</scope>
    <source>
        <strain evidence="15">GD04000</strain>
    </source>
</reference>
<dbReference type="EMBL" id="JAOEET010000036">
    <property type="protein sequence ID" value="MDH0568359.1"/>
    <property type="molecule type" value="Genomic_DNA"/>
</dbReference>
<dbReference type="InterPro" id="IPR023151">
    <property type="entry name" value="PEP_util_CS"/>
</dbReference>
<dbReference type="InterPro" id="IPR029016">
    <property type="entry name" value="GAF-like_dom_sf"/>
</dbReference>
<dbReference type="InterPro" id="IPR036618">
    <property type="entry name" value="PtsI_HPr-bd_sf"/>
</dbReference>
<evidence type="ECO:0000256" key="6">
    <source>
        <dbReference type="ARBA" id="ARBA00022448"/>
    </source>
</evidence>